<dbReference type="InterPro" id="IPR029069">
    <property type="entry name" value="HotDog_dom_sf"/>
</dbReference>
<feature type="domain" description="Acyl-CoA thioesterase-like N-terminal HotDog" evidence="9">
    <location>
        <begin position="34"/>
        <end position="110"/>
    </location>
</feature>
<evidence type="ECO:0000256" key="3">
    <source>
        <dbReference type="ARBA" id="ARBA00022801"/>
    </source>
</evidence>
<organism evidence="10 11">
    <name type="scientific">Mumia zhuanghuii</name>
    <dbReference type="NCBI Taxonomy" id="2585211"/>
    <lineage>
        <taxon>Bacteria</taxon>
        <taxon>Bacillati</taxon>
        <taxon>Actinomycetota</taxon>
        <taxon>Actinomycetes</taxon>
        <taxon>Propionibacteriales</taxon>
        <taxon>Nocardioidaceae</taxon>
        <taxon>Mumia</taxon>
    </lineage>
</organism>
<dbReference type="GO" id="GO:0047617">
    <property type="term" value="F:fatty acyl-CoA hydrolase activity"/>
    <property type="evidence" value="ECO:0007669"/>
    <property type="project" value="UniProtKB-EC"/>
</dbReference>
<dbReference type="InterPro" id="IPR003703">
    <property type="entry name" value="Acyl_CoA_thio"/>
</dbReference>
<comment type="catalytic activity">
    <reaction evidence="5">
        <text>a fatty acyl-CoA + H2O = a fatty acid + CoA + H(+)</text>
        <dbReference type="Rhea" id="RHEA:16781"/>
        <dbReference type="ChEBI" id="CHEBI:15377"/>
        <dbReference type="ChEBI" id="CHEBI:15378"/>
        <dbReference type="ChEBI" id="CHEBI:28868"/>
        <dbReference type="ChEBI" id="CHEBI:57287"/>
        <dbReference type="ChEBI" id="CHEBI:77636"/>
        <dbReference type="EC" id="3.1.2.20"/>
    </reaction>
    <physiologicalReaction direction="left-to-right" evidence="5">
        <dbReference type="Rhea" id="RHEA:16782"/>
    </physiologicalReaction>
</comment>
<dbReference type="OrthoDB" id="9781019at2"/>
<dbReference type="InterPro" id="IPR042171">
    <property type="entry name" value="Acyl-CoA_hotdog"/>
</dbReference>
<dbReference type="PANTHER" id="PTHR11066">
    <property type="entry name" value="ACYL-COA THIOESTERASE"/>
    <property type="match status" value="1"/>
</dbReference>
<dbReference type="Gene3D" id="2.40.160.210">
    <property type="entry name" value="Acyl-CoA thioesterase, double hotdog domain"/>
    <property type="match status" value="1"/>
</dbReference>
<reference evidence="10 11" key="1">
    <citation type="submission" date="2019-05" db="EMBL/GenBank/DDBJ databases">
        <title>Mumia sp. nov., isolated from the intestinal contents of plateau pika (Ochotona curzoniae) in the Qinghai-Tibet plateau of China.</title>
        <authorList>
            <person name="Tian Z."/>
        </authorList>
    </citation>
    <scope>NUCLEOTIDE SEQUENCE [LARGE SCALE GENOMIC DNA]</scope>
    <source>
        <strain evidence="11">527</strain>
    </source>
</reference>
<name>A0A5C4MD94_9ACTN</name>
<dbReference type="AlphaFoldDB" id="A0A5C4MD94"/>
<dbReference type="PANTHER" id="PTHR11066:SF34">
    <property type="entry name" value="ACYL-COENZYME A THIOESTERASE 8"/>
    <property type="match status" value="1"/>
</dbReference>
<evidence type="ECO:0000256" key="6">
    <source>
        <dbReference type="ARBA" id="ARBA00071120"/>
    </source>
</evidence>
<proteinExistence type="inferred from homology"/>
<dbReference type="Pfam" id="PF13622">
    <property type="entry name" value="4HBT_3"/>
    <property type="match status" value="1"/>
</dbReference>
<dbReference type="InterPro" id="IPR025652">
    <property type="entry name" value="TesB_C"/>
</dbReference>
<dbReference type="GO" id="GO:0006637">
    <property type="term" value="P:acyl-CoA metabolic process"/>
    <property type="evidence" value="ECO:0007669"/>
    <property type="project" value="InterPro"/>
</dbReference>
<evidence type="ECO:0000259" key="8">
    <source>
        <dbReference type="Pfam" id="PF02551"/>
    </source>
</evidence>
<evidence type="ECO:0000256" key="5">
    <source>
        <dbReference type="ARBA" id="ARBA00050943"/>
    </source>
</evidence>
<accession>A0A5C4MD94</accession>
<evidence type="ECO:0000313" key="10">
    <source>
        <dbReference type="EMBL" id="TNC30716.1"/>
    </source>
</evidence>
<evidence type="ECO:0000313" key="11">
    <source>
        <dbReference type="Proteomes" id="UP000306740"/>
    </source>
</evidence>
<evidence type="ECO:0000256" key="7">
    <source>
        <dbReference type="ARBA" id="ARBA00079653"/>
    </source>
</evidence>
<dbReference type="CDD" id="cd03445">
    <property type="entry name" value="Thioesterase_II_repeat2"/>
    <property type="match status" value="1"/>
</dbReference>
<evidence type="ECO:0000259" key="9">
    <source>
        <dbReference type="Pfam" id="PF13622"/>
    </source>
</evidence>
<comment type="similarity">
    <text evidence="1">Belongs to the C/M/P thioester hydrolase family.</text>
</comment>
<dbReference type="CDD" id="cd03444">
    <property type="entry name" value="Thioesterase_II_repeat1"/>
    <property type="match status" value="1"/>
</dbReference>
<sequence length="292" mass="32105">MPATIEELVDLLDLERLEEDLYRGGHPTDSDLTRVFGGQVAAQALMAASRSVDSDRAVHSLHVYFLLGGDPSVPIVYDVERIRDGGSFSTRRVSARQHGKVIFYMTASFHRHEDGYSHQDAMPEVPPVSASPELAEVLAYVDTQAAEHWRREWAALDVRYIGDNRAADDPSRQLVPAVQRLWLRALGELGDDPVLNACVLTYISDLSLLGSALVPHGLTIGSPKIQPASLDHAVWFHRPIRADHWMLYDQRSPSAIGARGFATANIFAEDGALLASVAQEGLIRPVTRKPTA</sequence>
<keyword evidence="4" id="KW-0443">Lipid metabolism</keyword>
<dbReference type="GO" id="GO:0009062">
    <property type="term" value="P:fatty acid catabolic process"/>
    <property type="evidence" value="ECO:0007669"/>
    <property type="project" value="TreeGrafter"/>
</dbReference>
<dbReference type="RefSeq" id="WP_139107249.1">
    <property type="nucleotide sequence ID" value="NZ_VDFR01000212.1"/>
</dbReference>
<feature type="domain" description="Acyl-CoA thioesterase 2 C-terminal" evidence="8">
    <location>
        <begin position="175"/>
        <end position="282"/>
    </location>
</feature>
<dbReference type="SUPFAM" id="SSF54637">
    <property type="entry name" value="Thioesterase/thiol ester dehydrase-isomerase"/>
    <property type="match status" value="2"/>
</dbReference>
<evidence type="ECO:0000256" key="1">
    <source>
        <dbReference type="ARBA" id="ARBA00006538"/>
    </source>
</evidence>
<evidence type="ECO:0000256" key="2">
    <source>
        <dbReference type="ARBA" id="ARBA00011881"/>
    </source>
</evidence>
<dbReference type="Pfam" id="PF02551">
    <property type="entry name" value="Acyl_CoA_thio"/>
    <property type="match status" value="1"/>
</dbReference>
<dbReference type="FunFam" id="2.40.160.210:FF:000001">
    <property type="entry name" value="Acyl-CoA thioesterase II"/>
    <property type="match status" value="1"/>
</dbReference>
<protein>
    <recommendedName>
        <fullName evidence="6">Acyl-CoA thioesterase 2</fullName>
    </recommendedName>
    <alternativeName>
        <fullName evidence="7">Thioesterase II</fullName>
    </alternativeName>
</protein>
<comment type="caution">
    <text evidence="10">The sequence shown here is derived from an EMBL/GenBank/DDBJ whole genome shotgun (WGS) entry which is preliminary data.</text>
</comment>
<dbReference type="InterPro" id="IPR049449">
    <property type="entry name" value="TesB_ACOT8-like_N"/>
</dbReference>
<comment type="subunit">
    <text evidence="2">Homotetramer.</text>
</comment>
<gene>
    <name evidence="10" type="ORF">FHE65_32580</name>
</gene>
<evidence type="ECO:0000256" key="4">
    <source>
        <dbReference type="ARBA" id="ARBA00023098"/>
    </source>
</evidence>
<keyword evidence="3" id="KW-0378">Hydrolase</keyword>
<dbReference type="Proteomes" id="UP000306740">
    <property type="component" value="Unassembled WGS sequence"/>
</dbReference>
<dbReference type="EMBL" id="VDFR01000212">
    <property type="protein sequence ID" value="TNC30716.1"/>
    <property type="molecule type" value="Genomic_DNA"/>
</dbReference>